<protein>
    <submittedName>
        <fullName evidence="1">Uncharacterized protein</fullName>
    </submittedName>
</protein>
<organism evidence="1 2">
    <name type="scientific">Dermatophagoides pteronyssinus</name>
    <name type="common">European house dust mite</name>
    <dbReference type="NCBI Taxonomy" id="6956"/>
    <lineage>
        <taxon>Eukaryota</taxon>
        <taxon>Metazoa</taxon>
        <taxon>Ecdysozoa</taxon>
        <taxon>Arthropoda</taxon>
        <taxon>Chelicerata</taxon>
        <taxon>Arachnida</taxon>
        <taxon>Acari</taxon>
        <taxon>Acariformes</taxon>
        <taxon>Sarcoptiformes</taxon>
        <taxon>Astigmata</taxon>
        <taxon>Psoroptidia</taxon>
        <taxon>Analgoidea</taxon>
        <taxon>Pyroglyphidae</taxon>
        <taxon>Dermatophagoidinae</taxon>
        <taxon>Dermatophagoides</taxon>
    </lineage>
</organism>
<sequence length="92" mass="11072">RAMRYNQNSISIKTKQKITFFMFKLKSDLFLICNTIEFIIKSVKQVKTRKKGKNFEIYFNETKLPKEFRYINITDEKFLAGQLYDGDEISER</sequence>
<name>A0ABQ8JF22_DERPT</name>
<feature type="non-terminal residue" evidence="1">
    <location>
        <position position="1"/>
    </location>
</feature>
<feature type="non-terminal residue" evidence="1">
    <location>
        <position position="92"/>
    </location>
</feature>
<evidence type="ECO:0000313" key="1">
    <source>
        <dbReference type="EMBL" id="KAH9421053.1"/>
    </source>
</evidence>
<comment type="caution">
    <text evidence="1">The sequence shown here is derived from an EMBL/GenBank/DDBJ whole genome shotgun (WGS) entry which is preliminary data.</text>
</comment>
<gene>
    <name evidence="1" type="ORF">DERP_001495</name>
</gene>
<proteinExistence type="predicted"/>
<evidence type="ECO:0000313" key="2">
    <source>
        <dbReference type="Proteomes" id="UP000887458"/>
    </source>
</evidence>
<dbReference type="Proteomes" id="UP000887458">
    <property type="component" value="Unassembled WGS sequence"/>
</dbReference>
<dbReference type="EMBL" id="NJHN03000047">
    <property type="protein sequence ID" value="KAH9421053.1"/>
    <property type="molecule type" value="Genomic_DNA"/>
</dbReference>
<reference evidence="1 2" key="2">
    <citation type="journal article" date="2022" name="Mol. Biol. Evol.">
        <title>Comparative Genomics Reveals Insights into the Divergent Evolution of Astigmatic Mites and Household Pest Adaptations.</title>
        <authorList>
            <person name="Xiong Q."/>
            <person name="Wan A.T."/>
            <person name="Liu X."/>
            <person name="Fung C.S."/>
            <person name="Xiao X."/>
            <person name="Malainual N."/>
            <person name="Hou J."/>
            <person name="Wang L."/>
            <person name="Wang M."/>
            <person name="Yang K.Y."/>
            <person name="Cui Y."/>
            <person name="Leung E.L."/>
            <person name="Nong W."/>
            <person name="Shin S.K."/>
            <person name="Au S.W."/>
            <person name="Jeong K.Y."/>
            <person name="Chew F.T."/>
            <person name="Hui J.H."/>
            <person name="Leung T.F."/>
            <person name="Tungtrongchitr A."/>
            <person name="Zhong N."/>
            <person name="Liu Z."/>
            <person name="Tsui S.K."/>
        </authorList>
    </citation>
    <scope>NUCLEOTIDE SEQUENCE [LARGE SCALE GENOMIC DNA]</scope>
    <source>
        <strain evidence="1">Derp</strain>
    </source>
</reference>
<reference evidence="1 2" key="1">
    <citation type="journal article" date="2018" name="J. Allergy Clin. Immunol.">
        <title>High-quality assembly of Dermatophagoides pteronyssinus genome and transcriptome reveals a wide range of novel allergens.</title>
        <authorList>
            <person name="Liu X.Y."/>
            <person name="Yang K.Y."/>
            <person name="Wang M.Q."/>
            <person name="Kwok J.S."/>
            <person name="Zeng X."/>
            <person name="Yang Z."/>
            <person name="Xiao X.J."/>
            <person name="Lau C.P."/>
            <person name="Li Y."/>
            <person name="Huang Z.M."/>
            <person name="Ba J.G."/>
            <person name="Yim A.K."/>
            <person name="Ouyang C.Y."/>
            <person name="Ngai S.M."/>
            <person name="Chan T.F."/>
            <person name="Leung E.L."/>
            <person name="Liu L."/>
            <person name="Liu Z.G."/>
            <person name="Tsui S.K."/>
        </authorList>
    </citation>
    <scope>NUCLEOTIDE SEQUENCE [LARGE SCALE GENOMIC DNA]</scope>
    <source>
        <strain evidence="1">Derp</strain>
    </source>
</reference>
<accession>A0ABQ8JF22</accession>
<keyword evidence="2" id="KW-1185">Reference proteome</keyword>